<evidence type="ECO:0000256" key="1">
    <source>
        <dbReference type="ARBA" id="ARBA00004651"/>
    </source>
</evidence>
<dbReference type="PROSITE" id="PS50928">
    <property type="entry name" value="ABC_TM1"/>
    <property type="match status" value="1"/>
</dbReference>
<feature type="transmembrane region" description="Helical" evidence="9">
    <location>
        <begin position="190"/>
        <end position="212"/>
    </location>
</feature>
<keyword evidence="5" id="KW-0592">Phosphate transport</keyword>
<dbReference type="Proteomes" id="UP000557872">
    <property type="component" value="Unassembled WGS sequence"/>
</dbReference>
<keyword evidence="7 9" id="KW-1133">Transmembrane helix</keyword>
<evidence type="ECO:0000313" key="12">
    <source>
        <dbReference type="Proteomes" id="UP000557872"/>
    </source>
</evidence>
<evidence type="ECO:0000256" key="4">
    <source>
        <dbReference type="ARBA" id="ARBA00022475"/>
    </source>
</evidence>
<dbReference type="Gene3D" id="1.10.3720.10">
    <property type="entry name" value="MetI-like"/>
    <property type="match status" value="1"/>
</dbReference>
<dbReference type="PANTHER" id="PTHR30425">
    <property type="entry name" value="PHOSPHATE TRANSPORT SYSTEM PERMEASE PROTEIN PST"/>
    <property type="match status" value="1"/>
</dbReference>
<comment type="caution">
    <text evidence="11">The sequence shown here is derived from an EMBL/GenBank/DDBJ whole genome shotgun (WGS) entry which is preliminary data.</text>
</comment>
<evidence type="ECO:0000256" key="3">
    <source>
        <dbReference type="ARBA" id="ARBA00022448"/>
    </source>
</evidence>
<evidence type="ECO:0000256" key="2">
    <source>
        <dbReference type="ARBA" id="ARBA00007069"/>
    </source>
</evidence>
<feature type="transmembrane region" description="Helical" evidence="9">
    <location>
        <begin position="262"/>
        <end position="280"/>
    </location>
</feature>
<dbReference type="AlphaFoldDB" id="A0A851GSB8"/>
<keyword evidence="4" id="KW-1003">Cell membrane</keyword>
<evidence type="ECO:0000256" key="8">
    <source>
        <dbReference type="ARBA" id="ARBA00023136"/>
    </source>
</evidence>
<dbReference type="InterPro" id="IPR000515">
    <property type="entry name" value="MetI-like"/>
</dbReference>
<dbReference type="SUPFAM" id="SSF161098">
    <property type="entry name" value="MetI-like"/>
    <property type="match status" value="1"/>
</dbReference>
<protein>
    <submittedName>
        <fullName evidence="11">ABC transporter permease subunit</fullName>
    </submittedName>
</protein>
<dbReference type="CDD" id="cd06261">
    <property type="entry name" value="TM_PBP2"/>
    <property type="match status" value="1"/>
</dbReference>
<comment type="subcellular location">
    <subcellularLocation>
        <location evidence="1 9">Cell membrane</location>
        <topology evidence="1 9">Multi-pass membrane protein</topology>
    </subcellularLocation>
</comment>
<organism evidence="11 12">
    <name type="scientific">Oceaniferula marina</name>
    <dbReference type="NCBI Taxonomy" id="2748318"/>
    <lineage>
        <taxon>Bacteria</taxon>
        <taxon>Pseudomonadati</taxon>
        <taxon>Verrucomicrobiota</taxon>
        <taxon>Verrucomicrobiia</taxon>
        <taxon>Verrucomicrobiales</taxon>
        <taxon>Verrucomicrobiaceae</taxon>
        <taxon>Oceaniferula</taxon>
    </lineage>
</organism>
<feature type="transmembrane region" description="Helical" evidence="9">
    <location>
        <begin position="143"/>
        <end position="165"/>
    </location>
</feature>
<evidence type="ECO:0000256" key="6">
    <source>
        <dbReference type="ARBA" id="ARBA00022692"/>
    </source>
</evidence>
<evidence type="ECO:0000256" key="5">
    <source>
        <dbReference type="ARBA" id="ARBA00022592"/>
    </source>
</evidence>
<keyword evidence="8 9" id="KW-0472">Membrane</keyword>
<gene>
    <name evidence="11" type="ORF">HW115_16045</name>
</gene>
<sequence length="300" mass="32459">MQETDSILPAASRIPHLCLLGLVIPVFVLIALLFGFLFWFSLPVFYSGGNSIFSGEWQPEQGHFGIIPMIKGSMLLAVLTLCLSFPAAVGISGFCLLHPKHRITSLVHGMVRFMTGIPTVVYGLAALMLLVPLLRTWFTQSSGFGLLACLLALSLLTLPVMIMILENQLRESLNQHQLTGTSLGMSRSEILTHIIIPCAPQAFASAIVLGFGRAVGDTMLPLMLAGNAPQNPESLFDSIRTLTAHIGLVLSTEHGSATYNSLFASGFMLLAISVSLTVITRKLERSYQRRHPQASSSAQP</sequence>
<reference evidence="11 12" key="1">
    <citation type="submission" date="2020-07" db="EMBL/GenBank/DDBJ databases">
        <title>Roseicoccus Jingziensis gen. nov., sp. nov., isolated from coastal seawater.</title>
        <authorList>
            <person name="Feng X."/>
        </authorList>
    </citation>
    <scope>NUCLEOTIDE SEQUENCE [LARGE SCALE GENOMIC DNA]</scope>
    <source>
        <strain evidence="11 12">N1E253</strain>
    </source>
</reference>
<feature type="transmembrane region" description="Helical" evidence="9">
    <location>
        <begin position="17"/>
        <end position="40"/>
    </location>
</feature>
<proteinExistence type="inferred from homology"/>
<dbReference type="GO" id="GO:0055085">
    <property type="term" value="P:transmembrane transport"/>
    <property type="evidence" value="ECO:0007669"/>
    <property type="project" value="InterPro"/>
</dbReference>
<dbReference type="PANTHER" id="PTHR30425:SF1">
    <property type="entry name" value="PHOSPHATE TRANSPORT SYSTEM PERMEASE PROTEIN PSTC"/>
    <property type="match status" value="1"/>
</dbReference>
<accession>A0A851GSB8</accession>
<keyword evidence="12" id="KW-1185">Reference proteome</keyword>
<dbReference type="InterPro" id="IPR035906">
    <property type="entry name" value="MetI-like_sf"/>
</dbReference>
<dbReference type="InterPro" id="IPR051124">
    <property type="entry name" value="Phosphate_Transport_Permease"/>
</dbReference>
<feature type="domain" description="ABC transmembrane type-1" evidence="10">
    <location>
        <begin position="70"/>
        <end position="280"/>
    </location>
</feature>
<feature type="transmembrane region" description="Helical" evidence="9">
    <location>
        <begin position="109"/>
        <end position="131"/>
    </location>
</feature>
<name>A0A851GSB8_9BACT</name>
<dbReference type="GO" id="GO:0005886">
    <property type="term" value="C:plasma membrane"/>
    <property type="evidence" value="ECO:0007669"/>
    <property type="project" value="UniProtKB-SubCell"/>
</dbReference>
<evidence type="ECO:0000256" key="7">
    <source>
        <dbReference type="ARBA" id="ARBA00022989"/>
    </source>
</evidence>
<dbReference type="GO" id="GO:0006817">
    <property type="term" value="P:phosphate ion transport"/>
    <property type="evidence" value="ECO:0007669"/>
    <property type="project" value="UniProtKB-KW"/>
</dbReference>
<keyword evidence="3 9" id="KW-0813">Transport</keyword>
<dbReference type="EMBL" id="JACBAZ010000008">
    <property type="protein sequence ID" value="NWK57134.1"/>
    <property type="molecule type" value="Genomic_DNA"/>
</dbReference>
<dbReference type="Pfam" id="PF00528">
    <property type="entry name" value="BPD_transp_1"/>
    <property type="match status" value="1"/>
</dbReference>
<keyword evidence="6 9" id="KW-0812">Transmembrane</keyword>
<feature type="transmembrane region" description="Helical" evidence="9">
    <location>
        <begin position="74"/>
        <end position="97"/>
    </location>
</feature>
<dbReference type="RefSeq" id="WP_178933967.1">
    <property type="nucleotide sequence ID" value="NZ_JACBAZ010000008.1"/>
</dbReference>
<evidence type="ECO:0000259" key="10">
    <source>
        <dbReference type="PROSITE" id="PS50928"/>
    </source>
</evidence>
<comment type="similarity">
    <text evidence="2">Belongs to the binding-protein-dependent transport system permease family. CysTW subfamily.</text>
</comment>
<evidence type="ECO:0000313" key="11">
    <source>
        <dbReference type="EMBL" id="NWK57134.1"/>
    </source>
</evidence>
<evidence type="ECO:0000256" key="9">
    <source>
        <dbReference type="RuleBase" id="RU363032"/>
    </source>
</evidence>